<reference evidence="1" key="1">
    <citation type="submission" date="2021-01" db="EMBL/GenBank/DDBJ databases">
        <authorList>
            <consortium name="Genoscope - CEA"/>
            <person name="William W."/>
        </authorList>
    </citation>
    <scope>NUCLEOTIDE SEQUENCE</scope>
</reference>
<comment type="caution">
    <text evidence="1">The sequence shown here is derived from an EMBL/GenBank/DDBJ whole genome shotgun (WGS) entry which is preliminary data.</text>
</comment>
<keyword evidence="2" id="KW-1185">Reference proteome</keyword>
<proteinExistence type="predicted"/>
<protein>
    <submittedName>
        <fullName evidence="1">Uncharacterized protein</fullName>
    </submittedName>
</protein>
<dbReference type="AlphaFoldDB" id="A0A8S1SGE0"/>
<dbReference type="OrthoDB" id="305523at2759"/>
<evidence type="ECO:0000313" key="2">
    <source>
        <dbReference type="Proteomes" id="UP000689195"/>
    </source>
</evidence>
<organism evidence="1 2">
    <name type="scientific">Paramecium pentaurelia</name>
    <dbReference type="NCBI Taxonomy" id="43138"/>
    <lineage>
        <taxon>Eukaryota</taxon>
        <taxon>Sar</taxon>
        <taxon>Alveolata</taxon>
        <taxon>Ciliophora</taxon>
        <taxon>Intramacronucleata</taxon>
        <taxon>Oligohymenophorea</taxon>
        <taxon>Peniculida</taxon>
        <taxon>Parameciidae</taxon>
        <taxon>Paramecium</taxon>
    </lineage>
</organism>
<accession>A0A8S1SGE0</accession>
<evidence type="ECO:0000313" key="1">
    <source>
        <dbReference type="EMBL" id="CAD8138906.1"/>
    </source>
</evidence>
<gene>
    <name evidence="1" type="ORF">PPENT_87.1.T0070372</name>
</gene>
<dbReference type="Proteomes" id="UP000689195">
    <property type="component" value="Unassembled WGS sequence"/>
</dbReference>
<sequence>MKASNNNNMHQMLQFIQVNETYNNEIVIVRFMVNKHEVLPKIEFQLSNDNSEQYSQALYDHLYNLKPNECSFLYFDEPLSFIQKQRFNLITSLSSNVILKLLNINYIPIIRTNYSQYQFEESIQQGSHSVIEKLNLQWQAQCKTKSKISKELLSIINEFKSIYRIEILLRSTLKQLKKETYQEYDVLYVPTDELIKLKTNIESSITDCFRYLEQMNNCNQVK</sequence>
<name>A0A8S1SGE0_9CILI</name>
<dbReference type="EMBL" id="CAJJDO010000007">
    <property type="protein sequence ID" value="CAD8138906.1"/>
    <property type="molecule type" value="Genomic_DNA"/>
</dbReference>